<gene>
    <name evidence="3" type="ORF">IAA83_03880</name>
</gene>
<feature type="transmembrane region" description="Helical" evidence="1">
    <location>
        <begin position="42"/>
        <end position="60"/>
    </location>
</feature>
<dbReference type="AlphaFoldDB" id="A0A9D1F8Y0"/>
<reference evidence="3" key="2">
    <citation type="journal article" date="2021" name="PeerJ">
        <title>Extensive microbial diversity within the chicken gut microbiome revealed by metagenomics and culture.</title>
        <authorList>
            <person name="Gilroy R."/>
            <person name="Ravi A."/>
            <person name="Getino M."/>
            <person name="Pursley I."/>
            <person name="Horton D.L."/>
            <person name="Alikhan N.F."/>
            <person name="Baker D."/>
            <person name="Gharbi K."/>
            <person name="Hall N."/>
            <person name="Watson M."/>
            <person name="Adriaenssens E.M."/>
            <person name="Foster-Nyarko E."/>
            <person name="Jarju S."/>
            <person name="Secka A."/>
            <person name="Antonio M."/>
            <person name="Oren A."/>
            <person name="Chaudhuri R.R."/>
            <person name="La Ragione R."/>
            <person name="Hildebrand F."/>
            <person name="Pallen M.J."/>
        </authorList>
    </citation>
    <scope>NUCLEOTIDE SEQUENCE</scope>
    <source>
        <strain evidence="3">ChiBcec16-1751</strain>
    </source>
</reference>
<dbReference type="InterPro" id="IPR026870">
    <property type="entry name" value="Zinc_ribbon_dom"/>
</dbReference>
<dbReference type="InterPro" id="IPR038587">
    <property type="entry name" value="Ribosomal_eL40_sf"/>
</dbReference>
<feature type="domain" description="Zinc-ribbon" evidence="2">
    <location>
        <begin position="5"/>
        <end position="26"/>
    </location>
</feature>
<evidence type="ECO:0000313" key="3">
    <source>
        <dbReference type="EMBL" id="HIS64498.1"/>
    </source>
</evidence>
<dbReference type="Proteomes" id="UP000886741">
    <property type="component" value="Unassembled WGS sequence"/>
</dbReference>
<keyword evidence="1" id="KW-1133">Transmembrane helix</keyword>
<keyword evidence="1" id="KW-0472">Membrane</keyword>
<dbReference type="EMBL" id="DVJJ01000060">
    <property type="protein sequence ID" value="HIS64498.1"/>
    <property type="molecule type" value="Genomic_DNA"/>
</dbReference>
<evidence type="ECO:0000259" key="2">
    <source>
        <dbReference type="Pfam" id="PF13240"/>
    </source>
</evidence>
<sequence>MKHICPHCGAELPDRASFCPYCASSLQMRQSMEASAFLRRRSLLPVLVALLVLAVALVLWGCLQPKGLPKGPTEAVILQKDENGQCIVSAEVLQAWFPEVTAMNFGTTSITSDNIDDYLVDNFQMAALVSSQGTEGSGTEWNMFNARSNGSSRHCMLLFDTNLHLMGYFIGQPENLGDGQWQFDVTLCDYDFTTLYEKELASFDAEWESLFSNYIAPEDIASSGAVWYLKGYNTGKTSTLRQSDAQLYHLWTVYNSPTRENQCRELERLEQDLPDEGRWMCYLLLDGNNELVGYTMLDTNGNGGEPS</sequence>
<evidence type="ECO:0000313" key="4">
    <source>
        <dbReference type="Proteomes" id="UP000886741"/>
    </source>
</evidence>
<accession>A0A9D1F8Y0</accession>
<dbReference type="Pfam" id="PF13240">
    <property type="entry name" value="Zn_Ribbon_1"/>
    <property type="match status" value="1"/>
</dbReference>
<keyword evidence="1" id="KW-0812">Transmembrane</keyword>
<protein>
    <submittedName>
        <fullName evidence="3">Zinc ribbon domain-containing protein</fullName>
    </submittedName>
</protein>
<reference evidence="3" key="1">
    <citation type="submission" date="2020-10" db="EMBL/GenBank/DDBJ databases">
        <authorList>
            <person name="Gilroy R."/>
        </authorList>
    </citation>
    <scope>NUCLEOTIDE SEQUENCE</scope>
    <source>
        <strain evidence="3">ChiBcec16-1751</strain>
    </source>
</reference>
<evidence type="ECO:0000256" key="1">
    <source>
        <dbReference type="SAM" id="Phobius"/>
    </source>
</evidence>
<dbReference type="Gene3D" id="4.10.1060.50">
    <property type="match status" value="1"/>
</dbReference>
<proteinExistence type="predicted"/>
<comment type="caution">
    <text evidence="3">The sequence shown here is derived from an EMBL/GenBank/DDBJ whole genome shotgun (WGS) entry which is preliminary data.</text>
</comment>
<organism evidence="3 4">
    <name type="scientific">Candidatus Avoscillospira avistercoris</name>
    <dbReference type="NCBI Taxonomy" id="2840707"/>
    <lineage>
        <taxon>Bacteria</taxon>
        <taxon>Bacillati</taxon>
        <taxon>Bacillota</taxon>
        <taxon>Clostridia</taxon>
        <taxon>Eubacteriales</taxon>
        <taxon>Oscillospiraceae</taxon>
        <taxon>Oscillospiraceae incertae sedis</taxon>
        <taxon>Candidatus Avoscillospira</taxon>
    </lineage>
</organism>
<name>A0A9D1F8Y0_9FIRM</name>